<feature type="transmembrane region" description="Helical" evidence="7">
    <location>
        <begin position="315"/>
        <end position="338"/>
    </location>
</feature>
<dbReference type="InterPro" id="IPR047218">
    <property type="entry name" value="YocR/YhdH-like"/>
</dbReference>
<dbReference type="GO" id="GO:0016020">
    <property type="term" value="C:membrane"/>
    <property type="evidence" value="ECO:0007669"/>
    <property type="project" value="UniProtKB-SubCell"/>
</dbReference>
<dbReference type="PANTHER" id="PTHR42948:SF1">
    <property type="entry name" value="TRANSPORTER"/>
    <property type="match status" value="1"/>
</dbReference>
<comment type="similarity">
    <text evidence="6">Belongs to the sodium:neurotransmitter symporter (SNF) (TC 2.A.22) family.</text>
</comment>
<feature type="transmembrane region" description="Helical" evidence="7">
    <location>
        <begin position="402"/>
        <end position="420"/>
    </location>
</feature>
<feature type="transmembrane region" description="Helical" evidence="7">
    <location>
        <begin position="25"/>
        <end position="42"/>
    </location>
</feature>
<proteinExistence type="inferred from homology"/>
<evidence type="ECO:0000256" key="3">
    <source>
        <dbReference type="ARBA" id="ARBA00022692"/>
    </source>
</evidence>
<name>A0A8J7FHG3_9GAMM</name>
<keyword evidence="6" id="KW-0769">Symport</keyword>
<sequence>MSANASNAGNAAVSTGGRLQWSSRLTFILAAAGSAVGLGNIWKFPYITGENGGGAFVLVYLACILVIGIPVMMAEIMIGRRSQQNPTGAMATMAKEAGANPLWKGVGWMAIICGFLILSFYTVISGWTLSYTVSSVTGAFDTITPDAAGAMFGGMLADPAQLLMWSTVVVVTTMYIVSRGLHAGLEKAINYMMPLLIALVLVMVGYATSTGHFAEAINFLFTPDFSKLSTEAVLVALGHAFFTLSLASGAIMTYGSYVSKSTSIAKTSIMIGIFDTAVALLAGLAIFPIVFAYGLEPGAGPGLIFVTLPIAFGQMPYGTLFGSLFFVMLSMAALTSAISMIEPTVSWLTEKRKMSRGKASALVGLVLWTLGLGTVFSFNIWQDNTLFGKTFFDAIDFLTANLMMPLGGLLVALFAAWVMKSNVVKEELGLGGGLLFTAWQFVMRFITPIAIVVVFLNALGFINI</sequence>
<dbReference type="PANTHER" id="PTHR42948">
    <property type="entry name" value="TRANSPORTER"/>
    <property type="match status" value="1"/>
</dbReference>
<dbReference type="NCBIfam" id="NF037979">
    <property type="entry name" value="Na_transp"/>
    <property type="match status" value="1"/>
</dbReference>
<dbReference type="AlphaFoldDB" id="A0A8J7FHG3"/>
<evidence type="ECO:0000256" key="5">
    <source>
        <dbReference type="ARBA" id="ARBA00023136"/>
    </source>
</evidence>
<dbReference type="PROSITE" id="PS50267">
    <property type="entry name" value="NA_NEUROTRAN_SYMP_3"/>
    <property type="match status" value="1"/>
</dbReference>
<dbReference type="EMBL" id="JADEYS010000027">
    <property type="protein sequence ID" value="MBE9399426.1"/>
    <property type="molecule type" value="Genomic_DNA"/>
</dbReference>
<feature type="transmembrane region" description="Helical" evidence="7">
    <location>
        <begin position="105"/>
        <end position="124"/>
    </location>
</feature>
<dbReference type="CDD" id="cd10336">
    <property type="entry name" value="SLC6sbd_Tyt1-Like"/>
    <property type="match status" value="1"/>
</dbReference>
<evidence type="ECO:0000256" key="1">
    <source>
        <dbReference type="ARBA" id="ARBA00004141"/>
    </source>
</evidence>
<accession>A0A8J7FHG3</accession>
<feature type="transmembrane region" description="Helical" evidence="7">
    <location>
        <begin position="234"/>
        <end position="257"/>
    </location>
</feature>
<gene>
    <name evidence="8" type="ORF">IOQ59_19360</name>
</gene>
<evidence type="ECO:0000313" key="9">
    <source>
        <dbReference type="Proteomes" id="UP000640333"/>
    </source>
</evidence>
<feature type="transmembrane region" description="Helical" evidence="7">
    <location>
        <begin position="441"/>
        <end position="462"/>
    </location>
</feature>
<evidence type="ECO:0000256" key="7">
    <source>
        <dbReference type="SAM" id="Phobius"/>
    </source>
</evidence>
<dbReference type="PRINTS" id="PR00176">
    <property type="entry name" value="NANEUSMPORT"/>
</dbReference>
<dbReference type="SUPFAM" id="SSF161070">
    <property type="entry name" value="SNF-like"/>
    <property type="match status" value="1"/>
</dbReference>
<keyword evidence="2 6" id="KW-0813">Transport</keyword>
<organism evidence="8 9">
    <name type="scientific">Pontibacterium sinense</name>
    <dbReference type="NCBI Taxonomy" id="2781979"/>
    <lineage>
        <taxon>Bacteria</taxon>
        <taxon>Pseudomonadati</taxon>
        <taxon>Pseudomonadota</taxon>
        <taxon>Gammaproteobacteria</taxon>
        <taxon>Oceanospirillales</taxon>
        <taxon>Oceanospirillaceae</taxon>
        <taxon>Pontibacterium</taxon>
    </lineage>
</organism>
<evidence type="ECO:0000256" key="4">
    <source>
        <dbReference type="ARBA" id="ARBA00022989"/>
    </source>
</evidence>
<evidence type="ECO:0000256" key="6">
    <source>
        <dbReference type="RuleBase" id="RU003732"/>
    </source>
</evidence>
<reference evidence="8" key="1">
    <citation type="submission" date="2020-10" db="EMBL/GenBank/DDBJ databases">
        <title>Bacterium isolated from coastal waters sediment.</title>
        <authorList>
            <person name="Chen R.-J."/>
            <person name="Lu D.-C."/>
            <person name="Zhu K.-L."/>
            <person name="Du Z.-J."/>
        </authorList>
    </citation>
    <scope>NUCLEOTIDE SEQUENCE</scope>
    <source>
        <strain evidence="8">N1Y112</strain>
    </source>
</reference>
<dbReference type="InterPro" id="IPR000175">
    <property type="entry name" value="Na/ntran_symport"/>
</dbReference>
<dbReference type="Proteomes" id="UP000640333">
    <property type="component" value="Unassembled WGS sequence"/>
</dbReference>
<feature type="transmembrane region" description="Helical" evidence="7">
    <location>
        <begin position="359"/>
        <end position="382"/>
    </location>
</feature>
<protein>
    <recommendedName>
        <fullName evidence="6">Transporter</fullName>
    </recommendedName>
</protein>
<dbReference type="GO" id="GO:0015293">
    <property type="term" value="F:symporter activity"/>
    <property type="evidence" value="ECO:0007669"/>
    <property type="project" value="UniProtKB-KW"/>
</dbReference>
<evidence type="ECO:0000313" key="8">
    <source>
        <dbReference type="EMBL" id="MBE9399426.1"/>
    </source>
</evidence>
<evidence type="ECO:0000256" key="2">
    <source>
        <dbReference type="ARBA" id="ARBA00022448"/>
    </source>
</evidence>
<dbReference type="Pfam" id="PF00209">
    <property type="entry name" value="SNF"/>
    <property type="match status" value="2"/>
</dbReference>
<dbReference type="PROSITE" id="PS00610">
    <property type="entry name" value="NA_NEUROTRAN_SYMP_1"/>
    <property type="match status" value="1"/>
</dbReference>
<feature type="transmembrane region" description="Helical" evidence="7">
    <location>
        <begin position="269"/>
        <end position="295"/>
    </location>
</feature>
<comment type="subcellular location">
    <subcellularLocation>
        <location evidence="1">Membrane</location>
        <topology evidence="1">Multi-pass membrane protein</topology>
    </subcellularLocation>
</comment>
<keyword evidence="5 7" id="KW-0472">Membrane</keyword>
<feature type="transmembrane region" description="Helical" evidence="7">
    <location>
        <begin position="193"/>
        <end position="214"/>
    </location>
</feature>
<feature type="transmembrane region" description="Helical" evidence="7">
    <location>
        <begin position="54"/>
        <end position="74"/>
    </location>
</feature>
<dbReference type="InterPro" id="IPR037272">
    <property type="entry name" value="SNS_sf"/>
</dbReference>
<keyword evidence="9" id="KW-1185">Reference proteome</keyword>
<feature type="transmembrane region" description="Helical" evidence="7">
    <location>
        <begin position="162"/>
        <end position="181"/>
    </location>
</feature>
<keyword evidence="3 6" id="KW-0812">Transmembrane</keyword>
<keyword evidence="4 7" id="KW-1133">Transmembrane helix</keyword>
<comment type="caution">
    <text evidence="8">The sequence shown here is derived from an EMBL/GenBank/DDBJ whole genome shotgun (WGS) entry which is preliminary data.</text>
</comment>